<name>A0A972K1Y9_9BACL</name>
<evidence type="ECO:0000313" key="7">
    <source>
        <dbReference type="EMBL" id="NOU97179.1"/>
    </source>
</evidence>
<reference evidence="7" key="1">
    <citation type="submission" date="2019-10" db="EMBL/GenBank/DDBJ databases">
        <title>Description of Paenibacillus glebae sp. nov.</title>
        <authorList>
            <person name="Carlier A."/>
            <person name="Qi S."/>
        </authorList>
    </citation>
    <scope>NUCLEOTIDE SEQUENCE</scope>
    <source>
        <strain evidence="7">LMG 31456</strain>
    </source>
</reference>
<evidence type="ECO:0000256" key="3">
    <source>
        <dbReference type="ARBA" id="ARBA00022764"/>
    </source>
</evidence>
<evidence type="ECO:0000259" key="6">
    <source>
        <dbReference type="Pfam" id="PF07940"/>
    </source>
</evidence>
<dbReference type="PANTHER" id="PTHR39210:SF1">
    <property type="entry name" value="HEPARIN-SULFATE LYASE"/>
    <property type="match status" value="1"/>
</dbReference>
<accession>A0A972K1Y9</accession>
<evidence type="ECO:0000256" key="1">
    <source>
        <dbReference type="ARBA" id="ARBA00004418"/>
    </source>
</evidence>
<feature type="domain" description="Alginate lyase" evidence="5">
    <location>
        <begin position="98"/>
        <end position="287"/>
    </location>
</feature>
<evidence type="ECO:0008006" key="9">
    <source>
        <dbReference type="Google" id="ProtNLM"/>
    </source>
</evidence>
<organism evidence="7 8">
    <name type="scientific">Paenibacillus foliorum</name>
    <dbReference type="NCBI Taxonomy" id="2654974"/>
    <lineage>
        <taxon>Bacteria</taxon>
        <taxon>Bacillati</taxon>
        <taxon>Bacillota</taxon>
        <taxon>Bacilli</taxon>
        <taxon>Bacillales</taxon>
        <taxon>Paenibacillaceae</taxon>
        <taxon>Paenibacillus</taxon>
    </lineage>
</organism>
<sequence length="663" mass="75310">MSHLIWTPAFFEHIRTKKKQYDWAAEAFRRFREPNNEFINNVPADISLMGGGWSHNYNCPHDGARLVLQDRHHHQCPSCGTVWSGSPWDEVAIANEHWFNSIRCRDAAVLFGIEGDPAWADTARHILLHYAHHYDQYPLHDKLGGTDISSGKVQCQTLSEASWLAPIAQAFAILKLNDGLNSKEQDEIESRLLRPALQVIANNPKKKSNWQTYHNAAKALVAAALEDSALMDEVIDDPENGFLFQMENSLADDGFWYEGSWGYHFYTLEAQVMIALAGLSFGMKLYEHPRFQMMFQVPLDCMFPDGTLPAVHDSGEVQLERYTHLYEFSLVHFGIGKRLVLNSKRNNLYSLLFGEPIEEDLKKLTKHTLEFVDLKRSGMIFSSWQTSSKEHSQMAMIDYGEHGGEHGHQDKLNILFYANGHPWLTDAGTMPYGNPMHFGYFKHTAAHNTVTIGTRSQASTEGTLRNTRVEGTVLMESNADVEGTYPGVFMQRKIVMADSLLFDVFHVRCAQPEDLDWIVHTQGMPLIDQNGISVARQLESGSLGSLDGYNYFKDIQLLDLSGSLNVMQWQWDREAQASDRLALHLLDPVEGEEIFLAESPALSNVKRRSTLIRRRKQVTETTFVSIFHAYREGEPVLHLEKMKEPGWSLQLPNGNTLRLSTTL</sequence>
<gene>
    <name evidence="7" type="ORF">GC093_28715</name>
</gene>
<dbReference type="PANTHER" id="PTHR39210">
    <property type="entry name" value="HEPARIN-SULFATE LYASE"/>
    <property type="match status" value="1"/>
</dbReference>
<dbReference type="Pfam" id="PF05426">
    <property type="entry name" value="Alginate_lyase"/>
    <property type="match status" value="1"/>
</dbReference>
<dbReference type="Pfam" id="PF07940">
    <property type="entry name" value="Hepar_II_III_C"/>
    <property type="match status" value="1"/>
</dbReference>
<comment type="subcellular location">
    <subcellularLocation>
        <location evidence="1">Periplasm</location>
    </subcellularLocation>
</comment>
<dbReference type="InterPro" id="IPR012480">
    <property type="entry name" value="Hepar_II_III_C"/>
</dbReference>
<keyword evidence="3" id="KW-0574">Periplasm</keyword>
<dbReference type="GO" id="GO:0042597">
    <property type="term" value="C:periplasmic space"/>
    <property type="evidence" value="ECO:0007669"/>
    <property type="project" value="UniProtKB-SubCell"/>
</dbReference>
<dbReference type="InterPro" id="IPR008929">
    <property type="entry name" value="Chondroitin_lyas"/>
</dbReference>
<evidence type="ECO:0000256" key="4">
    <source>
        <dbReference type="ARBA" id="ARBA00023239"/>
    </source>
</evidence>
<protein>
    <recommendedName>
        <fullName evidence="9">Alginate lyase domain-containing protein</fullName>
    </recommendedName>
</protein>
<dbReference type="Gene3D" id="1.50.10.100">
    <property type="entry name" value="Chondroitin AC/alginate lyase"/>
    <property type="match status" value="1"/>
</dbReference>
<dbReference type="Gene3D" id="2.70.98.70">
    <property type="match status" value="1"/>
</dbReference>
<dbReference type="SUPFAM" id="SSF48230">
    <property type="entry name" value="Chondroitin AC/alginate lyase"/>
    <property type="match status" value="1"/>
</dbReference>
<dbReference type="InterPro" id="IPR008397">
    <property type="entry name" value="Alginate_lyase_dom"/>
</dbReference>
<keyword evidence="4" id="KW-0456">Lyase</keyword>
<comment type="caution">
    <text evidence="7">The sequence shown here is derived from an EMBL/GenBank/DDBJ whole genome shotgun (WGS) entry which is preliminary data.</text>
</comment>
<proteinExistence type="predicted"/>
<dbReference type="GO" id="GO:0016829">
    <property type="term" value="F:lyase activity"/>
    <property type="evidence" value="ECO:0007669"/>
    <property type="project" value="UniProtKB-KW"/>
</dbReference>
<evidence type="ECO:0000313" key="8">
    <source>
        <dbReference type="Proteomes" id="UP000641588"/>
    </source>
</evidence>
<dbReference type="AlphaFoldDB" id="A0A972K1Y9"/>
<dbReference type="Proteomes" id="UP000641588">
    <property type="component" value="Unassembled WGS sequence"/>
</dbReference>
<dbReference type="EMBL" id="WHOD01000109">
    <property type="protein sequence ID" value="NOU97179.1"/>
    <property type="molecule type" value="Genomic_DNA"/>
</dbReference>
<evidence type="ECO:0000256" key="2">
    <source>
        <dbReference type="ARBA" id="ARBA00022729"/>
    </source>
</evidence>
<evidence type="ECO:0000259" key="5">
    <source>
        <dbReference type="Pfam" id="PF05426"/>
    </source>
</evidence>
<dbReference type="RefSeq" id="WP_171655429.1">
    <property type="nucleotide sequence ID" value="NZ_WHOD01000109.1"/>
</dbReference>
<keyword evidence="2" id="KW-0732">Signal</keyword>
<feature type="domain" description="Heparinase II/III-like C-terminal" evidence="6">
    <location>
        <begin position="386"/>
        <end position="496"/>
    </location>
</feature>
<keyword evidence="8" id="KW-1185">Reference proteome</keyword>